<dbReference type="EMBL" id="CAJHNH020003279">
    <property type="protein sequence ID" value="CAG5128932.1"/>
    <property type="molecule type" value="Genomic_DNA"/>
</dbReference>
<evidence type="ECO:0000256" key="2">
    <source>
        <dbReference type="ARBA" id="ARBA00022692"/>
    </source>
</evidence>
<dbReference type="GO" id="GO:0031902">
    <property type="term" value="C:late endosome membrane"/>
    <property type="evidence" value="ECO:0007669"/>
    <property type="project" value="TreeGrafter"/>
</dbReference>
<evidence type="ECO:0000256" key="5">
    <source>
        <dbReference type="ARBA" id="ARBA00023136"/>
    </source>
</evidence>
<dbReference type="GO" id="GO:0005765">
    <property type="term" value="C:lysosomal membrane"/>
    <property type="evidence" value="ECO:0007669"/>
    <property type="project" value="TreeGrafter"/>
</dbReference>
<comment type="similarity">
    <text evidence="7">Belongs to the LAMP family.</text>
</comment>
<dbReference type="PANTHER" id="PTHR11506">
    <property type="entry name" value="LYSOSOME-ASSOCIATED MEMBRANE GLYCOPROTEIN"/>
    <property type="match status" value="1"/>
</dbReference>
<dbReference type="Gene3D" id="2.40.160.110">
    <property type="match status" value="1"/>
</dbReference>
<feature type="compositionally biased region" description="Low complexity" evidence="8">
    <location>
        <begin position="65"/>
        <end position="78"/>
    </location>
</feature>
<dbReference type="InterPro" id="IPR002000">
    <property type="entry name" value="Lysosome-assoc_membr_glycop"/>
</dbReference>
<feature type="region of interest" description="Disordered" evidence="8">
    <location>
        <begin position="59"/>
        <end position="89"/>
    </location>
</feature>
<evidence type="ECO:0000256" key="6">
    <source>
        <dbReference type="ARBA" id="ARBA00023180"/>
    </source>
</evidence>
<feature type="non-terminal residue" evidence="11">
    <location>
        <position position="1"/>
    </location>
</feature>
<comment type="subcellular location">
    <subcellularLocation>
        <location evidence="1">Cell membrane</location>
        <topology evidence="1">Single-pass type I membrane protein</topology>
    </subcellularLocation>
    <subcellularLocation>
        <location evidence="7">Membrane</location>
        <topology evidence="7">Single-pass type I membrane protein</topology>
    </subcellularLocation>
</comment>
<dbReference type="PROSITE" id="PS51407">
    <property type="entry name" value="LAMP_3"/>
    <property type="match status" value="1"/>
</dbReference>
<dbReference type="InterPro" id="IPR048524">
    <property type="entry name" value="Lamp2-like_TM"/>
</dbReference>
<keyword evidence="5 7" id="KW-0472">Membrane</keyword>
<dbReference type="Pfam" id="PF21222">
    <property type="entry name" value="Lamp2_2nd"/>
    <property type="match status" value="1"/>
</dbReference>
<comment type="caution">
    <text evidence="11">The sequence shown here is derived from an EMBL/GenBank/DDBJ whole genome shotgun (WGS) entry which is preliminary data.</text>
</comment>
<name>A0A8S3ZNS6_9EUPU</name>
<proteinExistence type="inferred from homology"/>
<feature type="transmembrane region" description="Helical" evidence="9">
    <location>
        <begin position="258"/>
        <end position="280"/>
    </location>
</feature>
<dbReference type="Proteomes" id="UP000678393">
    <property type="component" value="Unassembled WGS sequence"/>
</dbReference>
<keyword evidence="12" id="KW-1185">Reference proteome</keyword>
<evidence type="ECO:0000256" key="3">
    <source>
        <dbReference type="ARBA" id="ARBA00022729"/>
    </source>
</evidence>
<feature type="domain" description="Lysosome-associated membrane glycoprotein 2-like transmembrane" evidence="10">
    <location>
        <begin position="259"/>
        <end position="290"/>
    </location>
</feature>
<keyword evidence="6" id="KW-0325">Glycoprotein</keyword>
<gene>
    <name evidence="11" type="ORF">CUNI_LOCUS14490</name>
</gene>
<keyword evidence="3" id="KW-0732">Signal</keyword>
<dbReference type="CDD" id="cd12087">
    <property type="entry name" value="TM_EGFR-like"/>
    <property type="match status" value="1"/>
</dbReference>
<keyword evidence="2 7" id="KW-0812">Transmembrane</keyword>
<organism evidence="11 12">
    <name type="scientific">Candidula unifasciata</name>
    <dbReference type="NCBI Taxonomy" id="100452"/>
    <lineage>
        <taxon>Eukaryota</taxon>
        <taxon>Metazoa</taxon>
        <taxon>Spiralia</taxon>
        <taxon>Lophotrochozoa</taxon>
        <taxon>Mollusca</taxon>
        <taxon>Gastropoda</taxon>
        <taxon>Heterobranchia</taxon>
        <taxon>Euthyneura</taxon>
        <taxon>Panpulmonata</taxon>
        <taxon>Eupulmonata</taxon>
        <taxon>Stylommatophora</taxon>
        <taxon>Helicina</taxon>
        <taxon>Helicoidea</taxon>
        <taxon>Geomitridae</taxon>
        <taxon>Candidula</taxon>
    </lineage>
</organism>
<accession>A0A8S3ZNS6</accession>
<dbReference type="GO" id="GO:0005886">
    <property type="term" value="C:plasma membrane"/>
    <property type="evidence" value="ECO:0007669"/>
    <property type="project" value="TreeGrafter"/>
</dbReference>
<evidence type="ECO:0000256" key="1">
    <source>
        <dbReference type="ARBA" id="ARBA00004251"/>
    </source>
</evidence>
<dbReference type="OrthoDB" id="6232933at2759"/>
<dbReference type="AlphaFoldDB" id="A0A8S3ZNS6"/>
<evidence type="ECO:0000256" key="9">
    <source>
        <dbReference type="SAM" id="Phobius"/>
    </source>
</evidence>
<comment type="caution">
    <text evidence="7">Lacks conserved residue(s) required for the propagation of feature annotation.</text>
</comment>
<evidence type="ECO:0000256" key="4">
    <source>
        <dbReference type="ARBA" id="ARBA00022989"/>
    </source>
</evidence>
<protein>
    <recommendedName>
        <fullName evidence="10">Lysosome-associated membrane glycoprotein 2-like transmembrane domain-containing protein</fullName>
    </recommendedName>
</protein>
<evidence type="ECO:0000313" key="11">
    <source>
        <dbReference type="EMBL" id="CAG5128932.1"/>
    </source>
</evidence>
<dbReference type="PRINTS" id="PR00336">
    <property type="entry name" value="LYSASSOCTDMP"/>
</dbReference>
<reference evidence="11" key="1">
    <citation type="submission" date="2021-04" db="EMBL/GenBank/DDBJ databases">
        <authorList>
            <consortium name="Molecular Ecology Group"/>
        </authorList>
    </citation>
    <scope>NUCLEOTIDE SEQUENCE</scope>
</reference>
<dbReference type="GO" id="GO:0072594">
    <property type="term" value="P:establishment of protein localization to organelle"/>
    <property type="evidence" value="ECO:0007669"/>
    <property type="project" value="TreeGrafter"/>
</dbReference>
<keyword evidence="4 9" id="KW-1133">Transmembrane helix</keyword>
<evidence type="ECO:0000313" key="12">
    <source>
        <dbReference type="Proteomes" id="UP000678393"/>
    </source>
</evidence>
<evidence type="ECO:0000256" key="8">
    <source>
        <dbReference type="SAM" id="MobiDB-lite"/>
    </source>
</evidence>
<evidence type="ECO:0000259" key="10">
    <source>
        <dbReference type="Pfam" id="PF21222"/>
    </source>
</evidence>
<dbReference type="PANTHER" id="PTHR11506:SF35">
    <property type="entry name" value="LYSOSOME-ASSOCIATED MEMBRANE GLYCOPROTEIN 5"/>
    <property type="match status" value="1"/>
</dbReference>
<sequence length="293" mass="32282">TITYRGLRLEDTFNKTESYQCNANSTLKFNSTEVHNISVAAAVSNFTIQSVNTSSFGKHCKDDTPTTVAPTTPTTTPAPTTPKPSPEQNFSCSYNTTTKFRLIGIFSLSITYNATNQSKTVTVDVPKVPASETNCSSESNESLTFKFFDNWSIEYIFQSKGGNKYYVSNITITYVHDEHLPNSTNPNTTATVRFSKPDYLEASTSGYYTCHARTSLAIDEVRKENRPALLETETQHKTCGTQHRTLTECSNDEQTSSVVPIAVGAALAGLVVIVLIAYLIGRRRSRKAGYESV</sequence>
<evidence type="ECO:0000256" key="7">
    <source>
        <dbReference type="PROSITE-ProRule" id="PRU00740"/>
    </source>
</evidence>